<evidence type="ECO:0000313" key="4">
    <source>
        <dbReference type="EMBL" id="EJT49363.1"/>
    </source>
</evidence>
<name>J5QVR7_TRIAS</name>
<reference evidence="4 5" key="1">
    <citation type="journal article" date="2012" name="Eukaryot. Cell">
        <title>Draft genome sequence of CBS 2479, the standard type strain of Trichosporon asahii.</title>
        <authorList>
            <person name="Yang R.Y."/>
            <person name="Li H.T."/>
            <person name="Zhu H."/>
            <person name="Zhou G.P."/>
            <person name="Wang M."/>
            <person name="Wang L."/>
        </authorList>
    </citation>
    <scope>NUCLEOTIDE SEQUENCE [LARGE SCALE GENOMIC DNA]</scope>
    <source>
        <strain evidence="5">ATCC 90039 / CBS 2479 / JCM 2466 / KCTC 7840 / NCYC 2677 / UAMH 7654</strain>
    </source>
</reference>
<feature type="region of interest" description="Disordered" evidence="1">
    <location>
        <begin position="101"/>
        <end position="128"/>
    </location>
</feature>
<evidence type="ECO:0000313" key="5">
    <source>
        <dbReference type="Proteomes" id="UP000002748"/>
    </source>
</evidence>
<gene>
    <name evidence="4" type="ORF">A1Q1_01565</name>
</gene>
<dbReference type="GeneID" id="25985079"/>
<keyword evidence="3" id="KW-0732">Signal</keyword>
<keyword evidence="2" id="KW-0472">Membrane</keyword>
<keyword evidence="2" id="KW-0812">Transmembrane</keyword>
<dbReference type="KEGG" id="tasa:A1Q1_01565"/>
<evidence type="ECO:0000256" key="1">
    <source>
        <dbReference type="SAM" id="MobiDB-lite"/>
    </source>
</evidence>
<dbReference type="AlphaFoldDB" id="J5QVR7"/>
<evidence type="ECO:0000256" key="2">
    <source>
        <dbReference type="SAM" id="Phobius"/>
    </source>
</evidence>
<proteinExistence type="predicted"/>
<feature type="chain" id="PRO_5003784449" description="ABC transmembrane type-1 domain-containing protein" evidence="3">
    <location>
        <begin position="20"/>
        <end position="323"/>
    </location>
</feature>
<evidence type="ECO:0000256" key="3">
    <source>
        <dbReference type="SAM" id="SignalP"/>
    </source>
</evidence>
<keyword evidence="2" id="KW-1133">Transmembrane helix</keyword>
<comment type="caution">
    <text evidence="4">The sequence shown here is derived from an EMBL/GenBank/DDBJ whole genome shotgun (WGS) entry which is preliminary data.</text>
</comment>
<dbReference type="Proteomes" id="UP000002748">
    <property type="component" value="Unassembled WGS sequence"/>
</dbReference>
<protein>
    <recommendedName>
        <fullName evidence="6">ABC transmembrane type-1 domain-containing protein</fullName>
    </recommendedName>
</protein>
<dbReference type="HOGENOM" id="CLU_891945_0_0_1"/>
<evidence type="ECO:0008006" key="6">
    <source>
        <dbReference type="Google" id="ProtNLM"/>
    </source>
</evidence>
<organism evidence="4 5">
    <name type="scientific">Trichosporon asahii var. asahii (strain ATCC 90039 / CBS 2479 / JCM 2466 / KCTC 7840 / NBRC 103889/ NCYC 2677 / UAMH 7654)</name>
    <name type="common">Yeast</name>
    <dbReference type="NCBI Taxonomy" id="1186058"/>
    <lineage>
        <taxon>Eukaryota</taxon>
        <taxon>Fungi</taxon>
        <taxon>Dikarya</taxon>
        <taxon>Basidiomycota</taxon>
        <taxon>Agaricomycotina</taxon>
        <taxon>Tremellomycetes</taxon>
        <taxon>Trichosporonales</taxon>
        <taxon>Trichosporonaceae</taxon>
        <taxon>Trichosporon</taxon>
    </lineage>
</organism>
<sequence length="323" mass="34430">MNVHASAVTVCVPLHCAAAQVDPQRSTTQPLAPESVTDSFDLRYSHDIVAHSLSSTPSTPLTPLFTVKHPVPTADSMLTGPSLGPSAASPSLHRRRSFTLPSSLRSTRSRSRSGSAPPPSSMFSSSSTTVFRARPDDAVMDLLGAVGWKLVSWGWMLLRFTIRLLINTVWIAAIAIPTVFLASTYLKIAARLRAVDEHAAFLLLNVIALQQLRTALFGSISKGVNRAVRRVIAGALFGVFAKGAWGEASLVYDAGPHVIGIGRPSRALWNAAGLGLLRGEASVARIAPVASLALGAGKPFLWSRRRKAQLGIKSSPLRHSPIL</sequence>
<accession>J5QVR7</accession>
<dbReference type="EMBL" id="ALBS01000173">
    <property type="protein sequence ID" value="EJT49363.1"/>
    <property type="molecule type" value="Genomic_DNA"/>
</dbReference>
<feature type="signal peptide" evidence="3">
    <location>
        <begin position="1"/>
        <end position="19"/>
    </location>
</feature>
<dbReference type="RefSeq" id="XP_014180079.1">
    <property type="nucleotide sequence ID" value="XM_014324604.1"/>
</dbReference>
<feature type="transmembrane region" description="Helical" evidence="2">
    <location>
        <begin position="165"/>
        <end position="186"/>
    </location>
</feature>
<dbReference type="VEuPathDB" id="FungiDB:A1Q1_01565"/>